<dbReference type="SUPFAM" id="SSF52317">
    <property type="entry name" value="Class I glutamine amidotransferase-like"/>
    <property type="match status" value="1"/>
</dbReference>
<keyword evidence="1" id="KW-0732">Signal</keyword>
<proteinExistence type="predicted"/>
<gene>
    <name evidence="2" type="ORF">CBW65_01735</name>
</gene>
<dbReference type="EMBL" id="CP021434">
    <property type="protein sequence ID" value="ARU63746.1"/>
    <property type="molecule type" value="Genomic_DNA"/>
</dbReference>
<dbReference type="Proteomes" id="UP000195437">
    <property type="component" value="Chromosome"/>
</dbReference>
<organism evidence="2 3">
    <name type="scientific">Tumebacillus avium</name>
    <dbReference type="NCBI Taxonomy" id="1903704"/>
    <lineage>
        <taxon>Bacteria</taxon>
        <taxon>Bacillati</taxon>
        <taxon>Bacillota</taxon>
        <taxon>Bacilli</taxon>
        <taxon>Bacillales</taxon>
        <taxon>Alicyclobacillaceae</taxon>
        <taxon>Tumebacillus</taxon>
    </lineage>
</organism>
<reference evidence="3" key="1">
    <citation type="submission" date="2017-05" db="EMBL/GenBank/DDBJ databases">
        <authorList>
            <person name="Sung H."/>
        </authorList>
    </citation>
    <scope>NUCLEOTIDE SEQUENCE [LARGE SCALE GENOMIC DNA]</scope>
    <source>
        <strain evidence="3">AR23208</strain>
    </source>
</reference>
<accession>A0A1Y0IVD0</accession>
<evidence type="ECO:0000256" key="1">
    <source>
        <dbReference type="SAM" id="SignalP"/>
    </source>
</evidence>
<protein>
    <submittedName>
        <fullName evidence="2">DNA-binding protein</fullName>
    </submittedName>
</protein>
<dbReference type="InterPro" id="IPR039975">
    <property type="entry name" value="IFT52"/>
</dbReference>
<feature type="chain" id="PRO_5038916345" evidence="1">
    <location>
        <begin position="31"/>
        <end position="528"/>
    </location>
</feature>
<dbReference type="Gene3D" id="3.40.50.880">
    <property type="match status" value="1"/>
</dbReference>
<dbReference type="PANTHER" id="PTHR12969:SF7">
    <property type="entry name" value="INTRAFLAGELLAR TRANSPORT PROTEIN 52 HOMOLOG"/>
    <property type="match status" value="1"/>
</dbReference>
<dbReference type="KEGG" id="tum:CBW65_01735"/>
<dbReference type="GO" id="GO:0003677">
    <property type="term" value="F:DNA binding"/>
    <property type="evidence" value="ECO:0007669"/>
    <property type="project" value="UniProtKB-KW"/>
</dbReference>
<keyword evidence="2" id="KW-0238">DNA-binding</keyword>
<feature type="signal peptide" evidence="1">
    <location>
        <begin position="1"/>
        <end position="30"/>
    </location>
</feature>
<dbReference type="AlphaFoldDB" id="A0A1Y0IVD0"/>
<evidence type="ECO:0000313" key="2">
    <source>
        <dbReference type="EMBL" id="ARU63746.1"/>
    </source>
</evidence>
<keyword evidence="3" id="KW-1185">Reference proteome</keyword>
<dbReference type="InterPro" id="IPR029062">
    <property type="entry name" value="Class_I_gatase-like"/>
</dbReference>
<dbReference type="PANTHER" id="PTHR12969">
    <property type="entry name" value="NGD5/OSM-6/IFT52"/>
    <property type="match status" value="1"/>
</dbReference>
<evidence type="ECO:0000313" key="3">
    <source>
        <dbReference type="Proteomes" id="UP000195437"/>
    </source>
</evidence>
<name>A0A1Y0IVD0_9BACL</name>
<sequence>MLNFKGKAGKVLLAMTLALPLSLPFGGGQAVMAEGPNDPAPEIQAKVANGNYGKKVLFDNTHGQTAGAADWVINGGFSDFGNALANDGFYVKELRKSTPITLTDLSAYDVFVIGEANIPYKSSEQTAMLQYVQNGGAIFFVGDHYNADRNKNRWDASEVFNGYRRGAWTNPAKGMTTEEAASTAMQGVTSSDWLGTNFGVRFRYNAIGDVTANNIVPSSQAFGITAGVSTVAMHAGSTMAIMDPNKAKGIVYLPSTTAKWSSAVDQGVYNGGGVAEGPFAAVSKVGLGKAAFIGDSSPVEDATPRYLREETGSAKTTYAGWSEQNDATLMVNIINWLSNQESYTALNQVSGLTLDSPTSLLSMETPSASTEPQAEPWAAPATGYKWWDPSTFKTGSYGAGSTTTPQPLGYSFVHQATLPGTGSTFQVKVVANGLAANSTISTYNIGVYNSSGTQVAITQNSNGTWPTTYGYSANFTMTADSTGHAEKILNMRIKSGTTGAANMRLRVGTTAKFTEAVTIGNVVVQPLP</sequence>